<evidence type="ECO:0000256" key="1">
    <source>
        <dbReference type="SAM" id="MobiDB-lite"/>
    </source>
</evidence>
<protein>
    <submittedName>
        <fullName evidence="2">Uncharacterized protein</fullName>
    </submittedName>
</protein>
<feature type="region of interest" description="Disordered" evidence="1">
    <location>
        <begin position="38"/>
        <end position="74"/>
    </location>
</feature>
<gene>
    <name evidence="2" type="ORF">GGX14DRAFT_408990</name>
</gene>
<dbReference type="EMBL" id="JARJCW010000187">
    <property type="protein sequence ID" value="KAJ7187666.1"/>
    <property type="molecule type" value="Genomic_DNA"/>
</dbReference>
<comment type="caution">
    <text evidence="2">The sequence shown here is derived from an EMBL/GenBank/DDBJ whole genome shotgun (WGS) entry which is preliminary data.</text>
</comment>
<keyword evidence="3" id="KW-1185">Reference proteome</keyword>
<feature type="compositionally biased region" description="Low complexity" evidence="1">
    <location>
        <begin position="47"/>
        <end position="74"/>
    </location>
</feature>
<evidence type="ECO:0000313" key="2">
    <source>
        <dbReference type="EMBL" id="KAJ7187666.1"/>
    </source>
</evidence>
<reference evidence="2" key="1">
    <citation type="submission" date="2023-03" db="EMBL/GenBank/DDBJ databases">
        <title>Massive genome expansion in bonnet fungi (Mycena s.s.) driven by repeated elements and novel gene families across ecological guilds.</title>
        <authorList>
            <consortium name="Lawrence Berkeley National Laboratory"/>
            <person name="Harder C.B."/>
            <person name="Miyauchi S."/>
            <person name="Viragh M."/>
            <person name="Kuo A."/>
            <person name="Thoen E."/>
            <person name="Andreopoulos B."/>
            <person name="Lu D."/>
            <person name="Skrede I."/>
            <person name="Drula E."/>
            <person name="Henrissat B."/>
            <person name="Morin E."/>
            <person name="Kohler A."/>
            <person name="Barry K."/>
            <person name="LaButti K."/>
            <person name="Morin E."/>
            <person name="Salamov A."/>
            <person name="Lipzen A."/>
            <person name="Mereny Z."/>
            <person name="Hegedus B."/>
            <person name="Baldrian P."/>
            <person name="Stursova M."/>
            <person name="Weitz H."/>
            <person name="Taylor A."/>
            <person name="Grigoriev I.V."/>
            <person name="Nagy L.G."/>
            <person name="Martin F."/>
            <person name="Kauserud H."/>
        </authorList>
    </citation>
    <scope>NUCLEOTIDE SEQUENCE</scope>
    <source>
        <strain evidence="2">9144</strain>
    </source>
</reference>
<name>A0AAD6UK14_9AGAR</name>
<proteinExistence type="predicted"/>
<dbReference type="AlphaFoldDB" id="A0AAD6UK14"/>
<dbReference type="Proteomes" id="UP001219525">
    <property type="component" value="Unassembled WGS sequence"/>
</dbReference>
<evidence type="ECO:0000313" key="3">
    <source>
        <dbReference type="Proteomes" id="UP001219525"/>
    </source>
</evidence>
<sequence length="271" mass="28062">MSFYVSIAAYTHISGTGDNRASSQPLLCSFGIPGNEDDYAVRRPRTRTSSLSTYRTLTPTPTPTSTSTHATTPSAASSRAAAAALWISFDASAPPVHPSPSLAYFYQSQSTRSPAAHHGAPPAVRVSAVPVRFCAQLAPPHHYPVPGVFAGAGTGGNHSADVPRGSPCAQCVAREHGPRGCGCGAARVCAAGVTAGTQAGARMAGRTHGRAAASGAHDSVDPGVDVYRGWAVGGAADFTAVKEKYYPGKMGLELGRLLPKGKKWKKLDFFL</sequence>
<accession>A0AAD6UK14</accession>
<organism evidence="2 3">
    <name type="scientific">Mycena pura</name>
    <dbReference type="NCBI Taxonomy" id="153505"/>
    <lineage>
        <taxon>Eukaryota</taxon>
        <taxon>Fungi</taxon>
        <taxon>Dikarya</taxon>
        <taxon>Basidiomycota</taxon>
        <taxon>Agaricomycotina</taxon>
        <taxon>Agaricomycetes</taxon>
        <taxon>Agaricomycetidae</taxon>
        <taxon>Agaricales</taxon>
        <taxon>Marasmiineae</taxon>
        <taxon>Mycenaceae</taxon>
        <taxon>Mycena</taxon>
    </lineage>
</organism>